<feature type="transmembrane region" description="Helical" evidence="1">
    <location>
        <begin position="265"/>
        <end position="284"/>
    </location>
</feature>
<organism evidence="2 3">
    <name type="scientific">Hymenobacter antarcticus</name>
    <dbReference type="NCBI Taxonomy" id="486270"/>
    <lineage>
        <taxon>Bacteria</taxon>
        <taxon>Pseudomonadati</taxon>
        <taxon>Bacteroidota</taxon>
        <taxon>Cytophagia</taxon>
        <taxon>Cytophagales</taxon>
        <taxon>Hymenobacteraceae</taxon>
        <taxon>Hymenobacter</taxon>
    </lineage>
</organism>
<accession>A0ABP7QZ25</accession>
<keyword evidence="1" id="KW-0408">Iron</keyword>
<dbReference type="Proteomes" id="UP001501556">
    <property type="component" value="Unassembled WGS sequence"/>
</dbReference>
<proteinExistence type="inferred from homology"/>
<comment type="caution">
    <text evidence="2">The sequence shown here is derived from an EMBL/GenBank/DDBJ whole genome shotgun (WGS) entry which is preliminary data.</text>
</comment>
<keyword evidence="1" id="KW-0812">Transmembrane</keyword>
<sequence>MASDWSQRRYSYAAVLALVGLGAAFPGRAGLLLGVPLAVGMVVLGVAHGACDQFVVPASHPGGTASGWRYWLRFLAGYLGLAAVVGLLWWRWPAATVGGFLLLTVWHWGSADAPGGPLVPAGWWLVHSLLRGLLLFAVPAWWWPAETAGIVNGLLQFVGTGTVGPDAFAAGATGLAAVVAVGHAVLWARYAARQQWPLLVAELSEVLILAVLFVALPPKLSVGVYFVFWHSLQHVLRLTGWLGYAGPAQQPGTGRVQLLARLAFFLRRAAPLLLISCVALLVLGRLLAARLPDETAWFSLALVIASIVTLPHALLVTLVMDAPQWRPATPQPTSME</sequence>
<gene>
    <name evidence="2" type="ORF">GCM10022407_38350</name>
</gene>
<comment type="cofactor">
    <cofactor evidence="1">
        <name>Fe(2+)</name>
        <dbReference type="ChEBI" id="CHEBI:29033"/>
    </cofactor>
</comment>
<reference evidence="3" key="1">
    <citation type="journal article" date="2019" name="Int. J. Syst. Evol. Microbiol.">
        <title>The Global Catalogue of Microorganisms (GCM) 10K type strain sequencing project: providing services to taxonomists for standard genome sequencing and annotation.</title>
        <authorList>
            <consortium name="The Broad Institute Genomics Platform"/>
            <consortium name="The Broad Institute Genome Sequencing Center for Infectious Disease"/>
            <person name="Wu L."/>
            <person name="Ma J."/>
        </authorList>
    </citation>
    <scope>NUCLEOTIDE SEQUENCE [LARGE SCALE GENOMIC DNA]</scope>
    <source>
        <strain evidence="3">JCM 17217</strain>
    </source>
</reference>
<comment type="similarity">
    <text evidence="1">Belongs to the Brp/Blh beta-carotene diooxygenase family.</text>
</comment>
<feature type="transmembrane region" description="Helical" evidence="1">
    <location>
        <begin position="12"/>
        <end position="31"/>
    </location>
</feature>
<dbReference type="Pfam" id="PF15461">
    <property type="entry name" value="BCD"/>
    <property type="match status" value="1"/>
</dbReference>
<keyword evidence="1" id="KW-0479">Metal-binding</keyword>
<name>A0ABP7QZ25_9BACT</name>
<keyword evidence="1" id="KW-1003">Cell membrane</keyword>
<keyword evidence="3" id="KW-1185">Reference proteome</keyword>
<comment type="subcellular location">
    <subcellularLocation>
        <location evidence="1">Cell membrane</location>
        <topology evidence="1">Multi-pass membrane protein</topology>
    </subcellularLocation>
</comment>
<feature type="binding site" evidence="1">
    <location>
        <position position="107"/>
    </location>
    <ligand>
        <name>Fe cation</name>
        <dbReference type="ChEBI" id="CHEBI:24875"/>
    </ligand>
</feature>
<evidence type="ECO:0000313" key="2">
    <source>
        <dbReference type="EMBL" id="GAA3990148.1"/>
    </source>
</evidence>
<dbReference type="NCBIfam" id="TIGR03753">
    <property type="entry name" value="blh_monoox"/>
    <property type="match status" value="1"/>
</dbReference>
<keyword evidence="1" id="KW-0560">Oxidoreductase</keyword>
<dbReference type="InterPro" id="IPR022270">
    <property type="entry name" value="Blh_diox"/>
</dbReference>
<dbReference type="EC" id="1.13.11.63" evidence="1"/>
<keyword evidence="1" id="KW-0472">Membrane</keyword>
<feature type="transmembrane region" description="Helical" evidence="1">
    <location>
        <begin position="163"/>
        <end position="186"/>
    </location>
</feature>
<protein>
    <recommendedName>
        <fullName evidence="1">Probable beta-carotene 15,15'-dioxygenase</fullName>
        <ecNumber evidence="1">1.13.11.63</ecNumber>
    </recommendedName>
</protein>
<feature type="transmembrane region" description="Helical" evidence="1">
    <location>
        <begin position="296"/>
        <end position="319"/>
    </location>
</feature>
<feature type="transmembrane region" description="Helical" evidence="1">
    <location>
        <begin position="37"/>
        <end position="58"/>
    </location>
</feature>
<comment type="catalytic activity">
    <reaction evidence="1">
        <text>all-trans-beta-carotene + O2 = 2 all-trans-retinal</text>
        <dbReference type="Rhea" id="RHEA:32887"/>
        <dbReference type="ChEBI" id="CHEBI:15379"/>
        <dbReference type="ChEBI" id="CHEBI:17579"/>
        <dbReference type="ChEBI" id="CHEBI:17898"/>
        <dbReference type="EC" id="1.13.11.63"/>
    </reaction>
</comment>
<dbReference type="HAMAP" id="MF_02093">
    <property type="entry name" value="Beta_carotene_diox"/>
    <property type="match status" value="1"/>
</dbReference>
<comment type="function">
    <text evidence="1">Catalyzes the cleavage of beta-carotene at its central double bond (15,15') to yield two molecules of all-trans-retinal.</text>
</comment>
<comment type="caution">
    <text evidence="1">Lacks conserved residue(s) required for the propagation of feature annotation.</text>
</comment>
<evidence type="ECO:0000256" key="1">
    <source>
        <dbReference type="HAMAP-Rule" id="MF_02093"/>
    </source>
</evidence>
<feature type="binding site" evidence="1">
    <location>
        <position position="234"/>
    </location>
    <ligand>
        <name>Fe cation</name>
        <dbReference type="ChEBI" id="CHEBI:24875"/>
    </ligand>
</feature>
<feature type="binding site" evidence="1">
    <location>
        <position position="48"/>
    </location>
    <ligand>
        <name>Fe cation</name>
        <dbReference type="ChEBI" id="CHEBI:24875"/>
    </ligand>
</feature>
<keyword evidence="1" id="KW-1133">Transmembrane helix</keyword>
<feature type="binding site" evidence="1">
    <location>
        <position position="230"/>
    </location>
    <ligand>
        <name>Fe cation</name>
        <dbReference type="ChEBI" id="CHEBI:24875"/>
    </ligand>
</feature>
<keyword evidence="1" id="KW-0223">Dioxygenase</keyword>
<evidence type="ECO:0000313" key="3">
    <source>
        <dbReference type="Proteomes" id="UP001501556"/>
    </source>
</evidence>
<feature type="transmembrane region" description="Helical" evidence="1">
    <location>
        <begin position="70"/>
        <end position="89"/>
    </location>
</feature>
<dbReference type="EMBL" id="BAABDI010000038">
    <property type="protein sequence ID" value="GAA3990148.1"/>
    <property type="molecule type" value="Genomic_DNA"/>
</dbReference>